<feature type="compositionally biased region" description="Basic and acidic residues" evidence="1">
    <location>
        <begin position="46"/>
        <end position="56"/>
    </location>
</feature>
<dbReference type="OrthoDB" id="522106at2759"/>
<organism evidence="2 3">
    <name type="scientific">Sciurus vulgaris</name>
    <name type="common">Eurasian red squirrel</name>
    <dbReference type="NCBI Taxonomy" id="55149"/>
    <lineage>
        <taxon>Eukaryota</taxon>
        <taxon>Metazoa</taxon>
        <taxon>Chordata</taxon>
        <taxon>Craniata</taxon>
        <taxon>Vertebrata</taxon>
        <taxon>Euteleostomi</taxon>
        <taxon>Mammalia</taxon>
        <taxon>Eutheria</taxon>
        <taxon>Euarchontoglires</taxon>
        <taxon>Glires</taxon>
        <taxon>Rodentia</taxon>
        <taxon>Sciuromorpha</taxon>
        <taxon>Sciuridae</taxon>
        <taxon>Sciurinae</taxon>
        <taxon>Sciurini</taxon>
        <taxon>Sciurus</taxon>
    </lineage>
</organism>
<dbReference type="Pfam" id="PF17819">
    <property type="entry name" value="Tex55"/>
    <property type="match status" value="1"/>
</dbReference>
<feature type="compositionally biased region" description="Acidic residues" evidence="1">
    <location>
        <begin position="1"/>
        <end position="17"/>
    </location>
</feature>
<evidence type="ECO:0008006" key="4">
    <source>
        <dbReference type="Google" id="ProtNLM"/>
    </source>
</evidence>
<feature type="compositionally biased region" description="Basic and acidic residues" evidence="1">
    <location>
        <begin position="99"/>
        <end position="111"/>
    </location>
</feature>
<dbReference type="Ensembl" id="ENSSVLT00005016040.1">
    <property type="protein sequence ID" value="ENSSVLP00005014480.1"/>
    <property type="gene ID" value="ENSSVLG00005011540.1"/>
</dbReference>
<dbReference type="Proteomes" id="UP000694564">
    <property type="component" value="Chromosome 10"/>
</dbReference>
<dbReference type="GeneTree" id="ENSGT00940000154487"/>
<sequence length="410" mass="47055">MDDPAEEDPGESLEEESPAAYPTAGHTDNQKDDNQKNQDQGEAYDQTDHRIADRTAQRLSGDLSRQVERRVSEQADHRMSTQSERGASVQSDHGISSQSEKRASGQTDDRLSIPPDPTVSGQMIPRTSYQAERKTLEKTYQRLSESSDPGTSEEIVDSLTEKRTYKKVDKADYGTYVTTLYNVEDQATEGTEQQTFDQVDQLKIEEDDFSQLDQADYLVDREAYLKDYLSSSVSEYGLFPQFGDGKEGQYKIQPCTFEDSETFLKSTISFEMETESRSPLQSQYPIDTRFTGHFLEKNQSFYQRLPSVSTKLDVLRQEKNQATGISTDDYSEEQAKSSHMTNQGAYKRKPPGVYEDPYEVSLQYMEKHNILQIFQITENLVYEKPEDPLSFMLCQVWNRRKRTTFSFSFL</sequence>
<name>A0A8D2CT09_SCIVU</name>
<dbReference type="GO" id="GO:0005634">
    <property type="term" value="C:nucleus"/>
    <property type="evidence" value="ECO:0007669"/>
    <property type="project" value="TreeGrafter"/>
</dbReference>
<feature type="compositionally biased region" description="Basic and acidic residues" evidence="1">
    <location>
        <begin position="65"/>
        <end position="79"/>
    </location>
</feature>
<proteinExistence type="predicted"/>
<keyword evidence="3" id="KW-1185">Reference proteome</keyword>
<evidence type="ECO:0000313" key="2">
    <source>
        <dbReference type="Ensembl" id="ENSSVLP00005014480.1"/>
    </source>
</evidence>
<feature type="compositionally biased region" description="Polar residues" evidence="1">
    <location>
        <begin position="119"/>
        <end position="130"/>
    </location>
</feature>
<accession>A0A8D2CT09</accession>
<protein>
    <recommendedName>
        <fullName evidence="4">Testis expressed 55</fullName>
    </recommendedName>
</protein>
<feature type="compositionally biased region" description="Polar residues" evidence="1">
    <location>
        <begin position="80"/>
        <end position="98"/>
    </location>
</feature>
<dbReference type="PANTHER" id="PTHR47110">
    <property type="entry name" value="TESTIS-SPECIFIC EXPRESSED PROTEIN 55"/>
    <property type="match status" value="1"/>
</dbReference>
<dbReference type="InterPro" id="IPR048377">
    <property type="entry name" value="TEX55_DD"/>
</dbReference>
<feature type="compositionally biased region" description="Basic and acidic residues" evidence="1">
    <location>
        <begin position="131"/>
        <end position="140"/>
    </location>
</feature>
<reference evidence="2" key="2">
    <citation type="submission" date="2025-09" db="UniProtKB">
        <authorList>
            <consortium name="Ensembl"/>
        </authorList>
    </citation>
    <scope>IDENTIFICATION</scope>
</reference>
<dbReference type="CDD" id="cd22975">
    <property type="entry name" value="DD_TEX55"/>
    <property type="match status" value="1"/>
</dbReference>
<reference evidence="2" key="1">
    <citation type="submission" date="2025-08" db="UniProtKB">
        <authorList>
            <consortium name="Ensembl"/>
        </authorList>
    </citation>
    <scope>IDENTIFICATION</scope>
</reference>
<feature type="region of interest" description="Disordered" evidence="1">
    <location>
        <begin position="1"/>
        <end position="154"/>
    </location>
</feature>
<dbReference type="InterPro" id="IPR040760">
    <property type="entry name" value="Tex55"/>
</dbReference>
<evidence type="ECO:0000313" key="3">
    <source>
        <dbReference type="Proteomes" id="UP000694564"/>
    </source>
</evidence>
<evidence type="ECO:0000256" key="1">
    <source>
        <dbReference type="SAM" id="MobiDB-lite"/>
    </source>
</evidence>
<dbReference type="PANTHER" id="PTHR47110:SF1">
    <property type="entry name" value="TESTIS-SPECIFIC EXPRESSED PROTEIN 55"/>
    <property type="match status" value="1"/>
</dbReference>
<dbReference type="AlphaFoldDB" id="A0A8D2CT09"/>
<feature type="compositionally biased region" description="Polar residues" evidence="1">
    <location>
        <begin position="141"/>
        <end position="150"/>
    </location>
</feature>
<feature type="region of interest" description="Disordered" evidence="1">
    <location>
        <begin position="328"/>
        <end position="350"/>
    </location>
</feature>